<sequence length="469" mass="51712">MNKVKKLFSNSQFKNGNYSALLIVVVIAIVVVVNMLVRQLPGSMTNLDMSDTLIYSIGDTTKELLSNMQKDVTVKVIAENGSVDSRIETFLQNYADSSSHITVEYIDPVLHPSVLTEYDVSEYSLVVECAETGRTKTINFGDIIVYDQYSYYQTGTATEQEFDGEGQLTSAIDYVTSDNLKKVYLLSGHDESSFSTAVQDLVDKANLETASWNILTDGAIPEDCNLLILYAPTKDLSDDEKNALTEYVNSGRNLMILPTVTGEPLQNLTALIQEYGLQLTNTYVGDEERYYQGMGSPYNFFPTLTSSSINVSSDAMLFVSAVGGMTQVEQPAADLTIEPFMTTSEQGFVLDPDTQDKKEGSNGTYLLGATVTKTIDENTSGKLIVLTATTLIHESITSSFRNLDNLDEFTNMLTWYFDDTSNISIPAKSLEIPYNTFVSIGGWSLLFIGIIPLTALVGGFVVWLKRRKA</sequence>
<dbReference type="Pfam" id="PF09822">
    <property type="entry name" value="ABC_transp_aux"/>
    <property type="match status" value="1"/>
</dbReference>
<dbReference type="Pfam" id="PF23357">
    <property type="entry name" value="DUF7088"/>
    <property type="match status" value="1"/>
</dbReference>
<keyword evidence="1" id="KW-0812">Transmembrane</keyword>
<dbReference type="InterPro" id="IPR055396">
    <property type="entry name" value="DUF7088"/>
</dbReference>
<keyword evidence="1" id="KW-1133">Transmembrane helix</keyword>
<evidence type="ECO:0000313" key="5">
    <source>
        <dbReference type="Proteomes" id="UP000824201"/>
    </source>
</evidence>
<protein>
    <submittedName>
        <fullName evidence="4">GldG family protein</fullName>
    </submittedName>
</protein>
<evidence type="ECO:0000259" key="2">
    <source>
        <dbReference type="Pfam" id="PF09822"/>
    </source>
</evidence>
<feature type="transmembrane region" description="Helical" evidence="1">
    <location>
        <begin position="440"/>
        <end position="464"/>
    </location>
</feature>
<evidence type="ECO:0000313" key="4">
    <source>
        <dbReference type="EMBL" id="HIR87742.1"/>
    </source>
</evidence>
<evidence type="ECO:0000259" key="3">
    <source>
        <dbReference type="Pfam" id="PF23357"/>
    </source>
</evidence>
<dbReference type="EMBL" id="DVHN01000023">
    <property type="protein sequence ID" value="HIR87742.1"/>
    <property type="molecule type" value="Genomic_DNA"/>
</dbReference>
<dbReference type="InterPro" id="IPR019196">
    <property type="entry name" value="ABC_transp_unknown"/>
</dbReference>
<accession>A0A9D1ECD2</accession>
<gene>
    <name evidence="4" type="ORF">IAC96_02205</name>
</gene>
<proteinExistence type="predicted"/>
<dbReference type="Proteomes" id="UP000824201">
    <property type="component" value="Unassembled WGS sequence"/>
</dbReference>
<reference evidence="4" key="1">
    <citation type="submission" date="2020-10" db="EMBL/GenBank/DDBJ databases">
        <authorList>
            <person name="Gilroy R."/>
        </authorList>
    </citation>
    <scope>NUCLEOTIDE SEQUENCE</scope>
    <source>
        <strain evidence="4">ChiW13-3771</strain>
    </source>
</reference>
<comment type="caution">
    <text evidence="4">The sequence shown here is derived from an EMBL/GenBank/DDBJ whole genome shotgun (WGS) entry which is preliminary data.</text>
</comment>
<keyword evidence="1" id="KW-0472">Membrane</keyword>
<feature type="domain" description="DUF7088" evidence="3">
    <location>
        <begin position="54"/>
        <end position="141"/>
    </location>
</feature>
<feature type="domain" description="ABC-type uncharacterised transport system" evidence="2">
    <location>
        <begin position="181"/>
        <end position="375"/>
    </location>
</feature>
<reference evidence="4" key="2">
    <citation type="journal article" date="2021" name="PeerJ">
        <title>Extensive microbial diversity within the chicken gut microbiome revealed by metagenomics and culture.</title>
        <authorList>
            <person name="Gilroy R."/>
            <person name="Ravi A."/>
            <person name="Getino M."/>
            <person name="Pursley I."/>
            <person name="Horton D.L."/>
            <person name="Alikhan N.F."/>
            <person name="Baker D."/>
            <person name="Gharbi K."/>
            <person name="Hall N."/>
            <person name="Watson M."/>
            <person name="Adriaenssens E.M."/>
            <person name="Foster-Nyarko E."/>
            <person name="Jarju S."/>
            <person name="Secka A."/>
            <person name="Antonio M."/>
            <person name="Oren A."/>
            <person name="Chaudhuri R.R."/>
            <person name="La Ragione R."/>
            <person name="Hildebrand F."/>
            <person name="Pallen M.J."/>
        </authorList>
    </citation>
    <scope>NUCLEOTIDE SEQUENCE</scope>
    <source>
        <strain evidence="4">ChiW13-3771</strain>
    </source>
</reference>
<name>A0A9D1ECD2_9FIRM</name>
<feature type="transmembrane region" description="Helical" evidence="1">
    <location>
        <begin position="20"/>
        <end position="37"/>
    </location>
</feature>
<organism evidence="4 5">
    <name type="scientific">Candidatus Fimimorpha faecalis</name>
    <dbReference type="NCBI Taxonomy" id="2840824"/>
    <lineage>
        <taxon>Bacteria</taxon>
        <taxon>Bacillati</taxon>
        <taxon>Bacillota</taxon>
        <taxon>Clostridia</taxon>
        <taxon>Eubacteriales</taxon>
        <taxon>Candidatus Fimimorpha</taxon>
    </lineage>
</organism>
<dbReference type="AlphaFoldDB" id="A0A9D1ECD2"/>
<evidence type="ECO:0000256" key="1">
    <source>
        <dbReference type="SAM" id="Phobius"/>
    </source>
</evidence>